<keyword evidence="2" id="KW-1185">Reference proteome</keyword>
<evidence type="ECO:0000313" key="1">
    <source>
        <dbReference type="EMBL" id="GBN58886.1"/>
    </source>
</evidence>
<sequence>MLCTLLTKHTTSRLTESGLTPAARLQRSLDQRARNRIPEHYHPSPIWNTTGTPGLHFPPYGTPYTANVWASHPSLFFRIEGQQTKIGSQILLMDNYCCSLLSFPNRIVYPLLTKPTPFGKEMKRLHKLLAEVETDEDSDFDNEDNGPEDILEENFEVMKISADMIRNRKRTEILEVKK</sequence>
<gene>
    <name evidence="1" type="ORF">AVEN_245907_1</name>
</gene>
<dbReference type="Proteomes" id="UP000499080">
    <property type="component" value="Unassembled WGS sequence"/>
</dbReference>
<reference evidence="1 2" key="1">
    <citation type="journal article" date="2019" name="Sci. Rep.">
        <title>Orb-weaving spider Araneus ventricosus genome elucidates the spidroin gene catalogue.</title>
        <authorList>
            <person name="Kono N."/>
            <person name="Nakamura H."/>
            <person name="Ohtoshi R."/>
            <person name="Moran D.A.P."/>
            <person name="Shinohara A."/>
            <person name="Yoshida Y."/>
            <person name="Fujiwara M."/>
            <person name="Mori M."/>
            <person name="Tomita M."/>
            <person name="Arakawa K."/>
        </authorList>
    </citation>
    <scope>NUCLEOTIDE SEQUENCE [LARGE SCALE GENOMIC DNA]</scope>
</reference>
<dbReference type="AlphaFoldDB" id="A0A4Y2Q9B4"/>
<protein>
    <submittedName>
        <fullName evidence="1">Uncharacterized protein</fullName>
    </submittedName>
</protein>
<accession>A0A4Y2Q9B4</accession>
<dbReference type="EMBL" id="BGPR01013016">
    <property type="protein sequence ID" value="GBN58886.1"/>
    <property type="molecule type" value="Genomic_DNA"/>
</dbReference>
<proteinExistence type="predicted"/>
<evidence type="ECO:0000313" key="2">
    <source>
        <dbReference type="Proteomes" id="UP000499080"/>
    </source>
</evidence>
<comment type="caution">
    <text evidence="1">The sequence shown here is derived from an EMBL/GenBank/DDBJ whole genome shotgun (WGS) entry which is preliminary data.</text>
</comment>
<name>A0A4Y2Q9B4_ARAVE</name>
<organism evidence="1 2">
    <name type="scientific">Araneus ventricosus</name>
    <name type="common">Orbweaver spider</name>
    <name type="synonym">Epeira ventricosa</name>
    <dbReference type="NCBI Taxonomy" id="182803"/>
    <lineage>
        <taxon>Eukaryota</taxon>
        <taxon>Metazoa</taxon>
        <taxon>Ecdysozoa</taxon>
        <taxon>Arthropoda</taxon>
        <taxon>Chelicerata</taxon>
        <taxon>Arachnida</taxon>
        <taxon>Araneae</taxon>
        <taxon>Araneomorphae</taxon>
        <taxon>Entelegynae</taxon>
        <taxon>Araneoidea</taxon>
        <taxon>Araneidae</taxon>
        <taxon>Araneus</taxon>
    </lineage>
</organism>